<name>A0AAD9ZMD8_9ROSI</name>
<evidence type="ECO:0000313" key="1">
    <source>
        <dbReference type="EMBL" id="KAK3184778.1"/>
    </source>
</evidence>
<protein>
    <submittedName>
        <fullName evidence="1">Uncharacterized protein</fullName>
    </submittedName>
</protein>
<gene>
    <name evidence="1" type="ORF">Dsin_032064</name>
</gene>
<dbReference type="AlphaFoldDB" id="A0AAD9ZMD8"/>
<evidence type="ECO:0000313" key="2">
    <source>
        <dbReference type="Proteomes" id="UP001281410"/>
    </source>
</evidence>
<accession>A0AAD9ZMD8</accession>
<comment type="caution">
    <text evidence="1">The sequence shown here is derived from an EMBL/GenBank/DDBJ whole genome shotgun (WGS) entry which is preliminary data.</text>
</comment>
<dbReference type="EMBL" id="JANJYJ010000010">
    <property type="protein sequence ID" value="KAK3184778.1"/>
    <property type="molecule type" value="Genomic_DNA"/>
</dbReference>
<organism evidence="1 2">
    <name type="scientific">Dipteronia sinensis</name>
    <dbReference type="NCBI Taxonomy" id="43782"/>
    <lineage>
        <taxon>Eukaryota</taxon>
        <taxon>Viridiplantae</taxon>
        <taxon>Streptophyta</taxon>
        <taxon>Embryophyta</taxon>
        <taxon>Tracheophyta</taxon>
        <taxon>Spermatophyta</taxon>
        <taxon>Magnoliopsida</taxon>
        <taxon>eudicotyledons</taxon>
        <taxon>Gunneridae</taxon>
        <taxon>Pentapetalae</taxon>
        <taxon>rosids</taxon>
        <taxon>malvids</taxon>
        <taxon>Sapindales</taxon>
        <taxon>Sapindaceae</taxon>
        <taxon>Hippocastanoideae</taxon>
        <taxon>Acereae</taxon>
        <taxon>Dipteronia</taxon>
    </lineage>
</organism>
<proteinExistence type="predicted"/>
<keyword evidence="2" id="KW-1185">Reference proteome</keyword>
<reference evidence="1" key="1">
    <citation type="journal article" date="2023" name="Plant J.">
        <title>Genome sequences and population genomics provide insights into the demographic history, inbreeding, and mutation load of two 'living fossil' tree species of Dipteronia.</title>
        <authorList>
            <person name="Feng Y."/>
            <person name="Comes H.P."/>
            <person name="Chen J."/>
            <person name="Zhu S."/>
            <person name="Lu R."/>
            <person name="Zhang X."/>
            <person name="Li P."/>
            <person name="Qiu J."/>
            <person name="Olsen K.M."/>
            <person name="Qiu Y."/>
        </authorList>
    </citation>
    <scope>NUCLEOTIDE SEQUENCE</scope>
    <source>
        <strain evidence="1">NBL</strain>
    </source>
</reference>
<sequence>MYLRSQHNYMILEAGRQVEAQWLRTFHTGPVNAQQAFGATAPLLVQVAPHFLYRASQRPSEPLCPYSFQYGPELLFYFWGLLGSQQASGAAAPLHGAVVPHFMYRASQRPSEPLCPDSFQYGPELHFCCWGLLGSQACLWTSITPDPKYTSRPVSLRWLHTSCTGPLNALKSHRCPDLFGEIPEASHIAEASYMAKQASGAAALLQDPVAPHFLYRASQRPKASHIAEASYMPKQASGAVALLHGLVAPHFLYLASQRPESHRCPDPFGESSEASHIAKGSFTSYQASGAAAPLQDPVAPHLLYLAGQCPSEPLCPDSLKCGPELYFSCWGLLGSKACLWTSITLVALYLLYRATQRLREPPMSRPIRGDPRGFPH</sequence>
<dbReference type="Proteomes" id="UP001281410">
    <property type="component" value="Unassembled WGS sequence"/>
</dbReference>